<keyword evidence="5" id="KW-0472">Membrane</keyword>
<dbReference type="SMART" id="SM00812">
    <property type="entry name" value="Alpha_L_fucos"/>
    <property type="match status" value="1"/>
</dbReference>
<dbReference type="InterPro" id="IPR000933">
    <property type="entry name" value="Glyco_hydro_29"/>
</dbReference>
<evidence type="ECO:0000256" key="4">
    <source>
        <dbReference type="SAM" id="MobiDB-lite"/>
    </source>
</evidence>
<evidence type="ECO:0000313" key="8">
    <source>
        <dbReference type="EMBL" id="MBU3866742.1"/>
    </source>
</evidence>
<feature type="transmembrane region" description="Helical" evidence="5">
    <location>
        <begin position="44"/>
        <end position="64"/>
    </location>
</feature>
<keyword evidence="5" id="KW-0812">Transmembrane</keyword>
<dbReference type="Pfam" id="PF22633">
    <property type="entry name" value="F5_F8_type_C_2"/>
    <property type="match status" value="1"/>
</dbReference>
<feature type="domain" description="CBM6" evidence="7">
    <location>
        <begin position="884"/>
        <end position="1006"/>
    </location>
</feature>
<feature type="region of interest" description="Disordered" evidence="4">
    <location>
        <begin position="989"/>
        <end position="1009"/>
    </location>
</feature>
<dbReference type="InterPro" id="IPR000421">
    <property type="entry name" value="FA58C"/>
</dbReference>
<dbReference type="RefSeq" id="WP_216343748.1">
    <property type="nucleotide sequence ID" value="NZ_JAHLEM010000252.1"/>
</dbReference>
<accession>A0ABS6CIK3</accession>
<dbReference type="Pfam" id="PF10633">
    <property type="entry name" value="NPCBM_assoc"/>
    <property type="match status" value="1"/>
</dbReference>
<dbReference type="PROSITE" id="PS50022">
    <property type="entry name" value="FA58C_3"/>
    <property type="match status" value="1"/>
</dbReference>
<dbReference type="EMBL" id="JAHLEM010000252">
    <property type="protein sequence ID" value="MBU3866742.1"/>
    <property type="molecule type" value="Genomic_DNA"/>
</dbReference>
<keyword evidence="3" id="KW-0326">Glycosidase</keyword>
<evidence type="ECO:0000256" key="2">
    <source>
        <dbReference type="ARBA" id="ARBA00022801"/>
    </source>
</evidence>
<evidence type="ECO:0000259" key="6">
    <source>
        <dbReference type="PROSITE" id="PS50022"/>
    </source>
</evidence>
<comment type="caution">
    <text evidence="8">The sequence shown here is derived from an EMBL/GenBank/DDBJ whole genome shotgun (WGS) entry which is preliminary data.</text>
</comment>
<keyword evidence="2" id="KW-0378">Hydrolase</keyword>
<dbReference type="PROSITE" id="PS51175">
    <property type="entry name" value="CBM6"/>
    <property type="match status" value="1"/>
</dbReference>
<dbReference type="InterPro" id="IPR005084">
    <property type="entry name" value="CBM6"/>
</dbReference>
<dbReference type="Pfam" id="PF01120">
    <property type="entry name" value="Alpha_L_fucos"/>
    <property type="match status" value="1"/>
</dbReference>
<feature type="domain" description="F5/8 type C" evidence="6">
    <location>
        <begin position="467"/>
        <end position="606"/>
    </location>
</feature>
<keyword evidence="9" id="KW-1185">Reference proteome</keyword>
<feature type="region of interest" description="Disordered" evidence="4">
    <location>
        <begin position="1"/>
        <end position="29"/>
    </location>
</feature>
<evidence type="ECO:0000313" key="9">
    <source>
        <dbReference type="Proteomes" id="UP000720508"/>
    </source>
</evidence>
<evidence type="ECO:0000256" key="5">
    <source>
        <dbReference type="SAM" id="Phobius"/>
    </source>
</evidence>
<dbReference type="PANTHER" id="PTHR10030:SF37">
    <property type="entry name" value="ALPHA-L-FUCOSIDASE-RELATED"/>
    <property type="match status" value="1"/>
</dbReference>
<dbReference type="InterPro" id="IPR057739">
    <property type="entry name" value="Glyco_hydro_29_N"/>
</dbReference>
<sequence>MPTPRIPLRPFHISSARPDRPGRTTRTTHATCATRAIRATRARWRAVCAAVVLALAIGLLAAPAGAEVHHPRQEWLRQSTAGLFLHWGMFTHPQHRDCAEWERDVTEGGWSADYWVDEARKLGASYIVLATFHSRLGYARPWPSKVPGSCATERDLLGELVAAGKAKGVRIVLYMTDDPQWHNADGVETLDSAAYSAYKGEQVDLTTRQGFGRYSYDLFLEAMEKYPDLSGFWIDNDNEYWEEHGLYEKIRERRPDWLLSNNNEDTPIMDTVSNEQKTGMTPAYDYPAAVTVPMPRLTEADYKLPTTGDWWYDGGDHEVDARLSTGRYITNAGSSIKSLMAETPMVNGELPPQQEEFNDFMGKWVEPIKESVYGVEGGGYMYGGMQPGFWNDGAHGVVTVGRGENGDRTQYVHVVTPPRGDTVRLGDDGYPVRRVTNLRTGEKKRFSQSGGHLSILGIHDWDPYDTVFKVETDGRRPFYPQSGVGATATSARTGHPAADLADGDYETYWDSDGELPVSVTLDLGARKHATALAVNQREWSPTHARSSFGRPEDSARIKDYRVYASGDGKRWTQVRSGTLPSARGVRNIDIGGRDARYLKLEVRSLWGGPQAPEFYEQLRIDEIQVAYGRSKTTRTQLPLEAEARQNASSGAVHSVACGACSGGRRVDGLGGGARNSVTYRDVRAPESGDYRLQLDHTAKAASSLSVSVNGAAPVEVPVVAGSPEVPESTAVSVPLKAGGNTVQVFSTARRGPGLDRIAVAPLPPASYTPKTTLTVRPHGLQWVSPGQRSLTVTAALRLDADEQLDGVSLAPRLPAGWTADGGPVTARSLRLGQTVRGTWTITSPPGQDAGSADIPVTADFGVLGRLKSVSDQVKVRPLPADRIWAREAEDSANQFGSTGLTNCGPCSGGEKVRNIGGSEQAAMVFPDVVVPDGGQHTLHLDYTVNGTRSFQVSVNGGPATKVTVTDTGNTTPRTTSIPVTLTPGANTIEISNDTESAPDLDRLSIGRTT</sequence>
<feature type="compositionally biased region" description="Basic and acidic residues" evidence="4">
    <location>
        <begin position="999"/>
        <end position="1009"/>
    </location>
</feature>
<protein>
    <submittedName>
        <fullName evidence="8">Alpha-L-fucosidase</fullName>
    </submittedName>
</protein>
<reference evidence="8 9" key="1">
    <citation type="submission" date="2021-06" db="EMBL/GenBank/DDBJ databases">
        <authorList>
            <person name="Pan X."/>
        </authorList>
    </citation>
    <scope>NUCLEOTIDE SEQUENCE [LARGE SCALE GENOMIC DNA]</scope>
    <source>
        <strain evidence="8 9">4503</strain>
    </source>
</reference>
<organism evidence="8 9">
    <name type="scientific">Streptomyces niphimycinicus</name>
    <dbReference type="NCBI Taxonomy" id="2842201"/>
    <lineage>
        <taxon>Bacteria</taxon>
        <taxon>Bacillati</taxon>
        <taxon>Actinomycetota</taxon>
        <taxon>Actinomycetes</taxon>
        <taxon>Kitasatosporales</taxon>
        <taxon>Streptomycetaceae</taxon>
        <taxon>Streptomyces</taxon>
    </lineage>
</organism>
<dbReference type="PANTHER" id="PTHR10030">
    <property type="entry name" value="ALPHA-L-FUCOSIDASE"/>
    <property type="match status" value="1"/>
</dbReference>
<dbReference type="Proteomes" id="UP000720508">
    <property type="component" value="Unassembled WGS sequence"/>
</dbReference>
<dbReference type="CDD" id="cd04081">
    <property type="entry name" value="CBM35_galactosidase-like"/>
    <property type="match status" value="2"/>
</dbReference>
<name>A0ABS6CIK3_9ACTN</name>
<keyword evidence="1" id="KW-0732">Signal</keyword>
<proteinExistence type="predicted"/>
<evidence type="ECO:0000256" key="3">
    <source>
        <dbReference type="ARBA" id="ARBA00023295"/>
    </source>
</evidence>
<gene>
    <name evidence="8" type="ORF">KN815_22550</name>
</gene>
<evidence type="ECO:0000256" key="1">
    <source>
        <dbReference type="ARBA" id="ARBA00022729"/>
    </source>
</evidence>
<evidence type="ECO:0000259" key="7">
    <source>
        <dbReference type="PROSITE" id="PS51175"/>
    </source>
</evidence>
<dbReference type="InterPro" id="IPR018905">
    <property type="entry name" value="A-galactase_NEW3"/>
</dbReference>
<keyword evidence="5" id="KW-1133">Transmembrane helix</keyword>